<feature type="transmembrane region" description="Helical" evidence="2">
    <location>
        <begin position="62"/>
        <end position="85"/>
    </location>
</feature>
<comment type="caution">
    <text evidence="3">The sequence shown here is derived from an EMBL/GenBank/DDBJ whole genome shotgun (WGS) entry which is preliminary data.</text>
</comment>
<evidence type="ECO:0000256" key="2">
    <source>
        <dbReference type="SAM" id="Phobius"/>
    </source>
</evidence>
<reference evidence="3 4" key="1">
    <citation type="submission" date="2024-01" db="EMBL/GenBank/DDBJ databases">
        <authorList>
            <person name="Alioto T."/>
            <person name="Alioto T."/>
            <person name="Gomez Garrido J."/>
        </authorList>
    </citation>
    <scope>NUCLEOTIDE SEQUENCE [LARGE SCALE GENOMIC DNA]</scope>
</reference>
<evidence type="ECO:0000313" key="3">
    <source>
        <dbReference type="EMBL" id="CAK6979362.1"/>
    </source>
</evidence>
<keyword evidence="2" id="KW-0472">Membrane</keyword>
<dbReference type="Proteomes" id="UP001314229">
    <property type="component" value="Unassembled WGS sequence"/>
</dbReference>
<keyword evidence="2" id="KW-1133">Transmembrane helix</keyword>
<organism evidence="3 4">
    <name type="scientific">Scomber scombrus</name>
    <name type="common">Atlantic mackerel</name>
    <name type="synonym">Scomber vernalis</name>
    <dbReference type="NCBI Taxonomy" id="13677"/>
    <lineage>
        <taxon>Eukaryota</taxon>
        <taxon>Metazoa</taxon>
        <taxon>Chordata</taxon>
        <taxon>Craniata</taxon>
        <taxon>Vertebrata</taxon>
        <taxon>Euteleostomi</taxon>
        <taxon>Actinopterygii</taxon>
        <taxon>Neopterygii</taxon>
        <taxon>Teleostei</taxon>
        <taxon>Neoteleostei</taxon>
        <taxon>Acanthomorphata</taxon>
        <taxon>Pelagiaria</taxon>
        <taxon>Scombriformes</taxon>
        <taxon>Scombridae</taxon>
        <taxon>Scomber</taxon>
    </lineage>
</organism>
<dbReference type="EMBL" id="CAWUFR010000571">
    <property type="protein sequence ID" value="CAK6979362.1"/>
    <property type="molecule type" value="Genomic_DNA"/>
</dbReference>
<evidence type="ECO:0000313" key="4">
    <source>
        <dbReference type="Proteomes" id="UP001314229"/>
    </source>
</evidence>
<sequence length="160" mass="17435">MSKYSGSFKCNVTDKNRKVQQFTFIPPSSGEDTKRAATTTSTPNMKSTTMGKSTLEQDFPDWAKFTIVAVGIASLLIIVLVLIRFKKTKRNKTQMDENIADPEDGVSYAYVTFAKKNNCKARVRGGDAAVIYSTVKASSSSAGASTDPGNLYATVNRLKK</sequence>
<keyword evidence="4" id="KW-1185">Reference proteome</keyword>
<evidence type="ECO:0000256" key="1">
    <source>
        <dbReference type="SAM" id="MobiDB-lite"/>
    </source>
</evidence>
<protein>
    <submittedName>
        <fullName evidence="3">Uncharacterized protein LOC121882147 isoform X1</fullName>
    </submittedName>
</protein>
<dbReference type="AlphaFoldDB" id="A0AAV1Q4I2"/>
<feature type="compositionally biased region" description="Low complexity" evidence="1">
    <location>
        <begin position="38"/>
        <end position="50"/>
    </location>
</feature>
<name>A0AAV1Q4I2_SCOSC</name>
<gene>
    <name evidence="3" type="ORF">FSCOSCO3_A025664</name>
</gene>
<feature type="region of interest" description="Disordered" evidence="1">
    <location>
        <begin position="24"/>
        <end position="51"/>
    </location>
</feature>
<accession>A0AAV1Q4I2</accession>
<keyword evidence="2" id="KW-0812">Transmembrane</keyword>
<proteinExistence type="predicted"/>